<name>A0ABN9A2Z6_RANTA</name>
<keyword evidence="1" id="KW-1133">Transmembrane helix</keyword>
<sequence length="175" mass="19557">MEAGPDIQGAPVHFLLASLPLVFLHGTAHARAGFAFAFASFTTMLLATQPLTGMQRTLSQKLMNEQTETHKQEWERGPSGALSPSLVTSPLQEVPLSLKASIPHRHVPCREDETQGLLKAFNVTWHKGLHIQIYFNREHACEPEDGQRLQEWSCELGEFSFLLLSALNAYMLSYI</sequence>
<gene>
    <name evidence="2" type="ORF">MRATA1EN1_LOCUS29110</name>
</gene>
<accession>A0ABN9A2Z6</accession>
<keyword evidence="3" id="KW-1185">Reference proteome</keyword>
<dbReference type="EMBL" id="OX460343">
    <property type="protein sequence ID" value="CAI9180148.1"/>
    <property type="molecule type" value="Genomic_DNA"/>
</dbReference>
<keyword evidence="1" id="KW-0472">Membrane</keyword>
<dbReference type="Proteomes" id="UP001176941">
    <property type="component" value="Chromosome X"/>
</dbReference>
<organism evidence="2 3">
    <name type="scientific">Rangifer tarandus platyrhynchus</name>
    <name type="common">Svalbard reindeer</name>
    <dbReference type="NCBI Taxonomy" id="3082113"/>
    <lineage>
        <taxon>Eukaryota</taxon>
        <taxon>Metazoa</taxon>
        <taxon>Chordata</taxon>
        <taxon>Craniata</taxon>
        <taxon>Vertebrata</taxon>
        <taxon>Euteleostomi</taxon>
        <taxon>Mammalia</taxon>
        <taxon>Eutheria</taxon>
        <taxon>Laurasiatheria</taxon>
        <taxon>Artiodactyla</taxon>
        <taxon>Ruminantia</taxon>
        <taxon>Pecora</taxon>
        <taxon>Cervidae</taxon>
        <taxon>Odocoileinae</taxon>
        <taxon>Rangifer</taxon>
    </lineage>
</organism>
<feature type="transmembrane region" description="Helical" evidence="1">
    <location>
        <begin position="28"/>
        <end position="47"/>
    </location>
</feature>
<protein>
    <submittedName>
        <fullName evidence="2">Uncharacterized protein</fullName>
    </submittedName>
</protein>
<proteinExistence type="predicted"/>
<evidence type="ECO:0000256" key="1">
    <source>
        <dbReference type="SAM" id="Phobius"/>
    </source>
</evidence>
<evidence type="ECO:0000313" key="2">
    <source>
        <dbReference type="EMBL" id="CAI9180148.1"/>
    </source>
</evidence>
<reference evidence="2" key="1">
    <citation type="submission" date="2023-04" db="EMBL/GenBank/DDBJ databases">
        <authorList>
            <consortium name="ELIXIR-Norway"/>
        </authorList>
    </citation>
    <scope>NUCLEOTIDE SEQUENCE [LARGE SCALE GENOMIC DNA]</scope>
</reference>
<keyword evidence="1" id="KW-0812">Transmembrane</keyword>
<evidence type="ECO:0000313" key="3">
    <source>
        <dbReference type="Proteomes" id="UP001176941"/>
    </source>
</evidence>